<sequence>MRAALRRKCRLSSGSSTVCMTFLSLLRYVSAAVLSSTSRWLRTMRIQTAAFSASGTRRCELSSGISASTLAASRKSSLASCAVATSSRSVAACSTRDEASGVPLAIARRMCWPTSIHTSWFSGLRRAAIRSSRTDRVATTPMGSVKMSSATVIRAVAMGNWGGRDPISARILLSSTAGSGCVRACLRAFLSASGFADDAILEPQR</sequence>
<evidence type="ECO:0008006" key="3">
    <source>
        <dbReference type="Google" id="ProtNLM"/>
    </source>
</evidence>
<gene>
    <name evidence="1" type="ORF">MFIFM68171_01653</name>
</gene>
<comment type="caution">
    <text evidence="1">The sequence shown here is derived from an EMBL/GenBank/DDBJ whole genome shotgun (WGS) entry which is preliminary data.</text>
</comment>
<accession>A0ABQ0G109</accession>
<evidence type="ECO:0000313" key="2">
    <source>
        <dbReference type="Proteomes" id="UP001628179"/>
    </source>
</evidence>
<proteinExistence type="predicted"/>
<reference evidence="1 2" key="1">
    <citation type="submission" date="2024-09" db="EMBL/GenBank/DDBJ databases">
        <title>Itraconazole resistance in Madurella fahalii resulting from another homologue of gene encoding cytochrome P450 14-alpha sterol demethylase (CYP51).</title>
        <authorList>
            <person name="Yoshioka I."/>
            <person name="Fahal A.H."/>
            <person name="Kaneko S."/>
            <person name="Yaguchi T."/>
        </authorList>
    </citation>
    <scope>NUCLEOTIDE SEQUENCE [LARGE SCALE GENOMIC DNA]</scope>
    <source>
        <strain evidence="1 2">IFM 68171</strain>
    </source>
</reference>
<dbReference type="RefSeq" id="XP_070913176.1">
    <property type="nucleotide sequence ID" value="XM_071057075.1"/>
</dbReference>
<keyword evidence="2" id="KW-1185">Reference proteome</keyword>
<protein>
    <recommendedName>
        <fullName evidence="3">Secreted protein</fullName>
    </recommendedName>
</protein>
<dbReference type="GeneID" id="98172398"/>
<organism evidence="1 2">
    <name type="scientific">Madurella fahalii</name>
    <dbReference type="NCBI Taxonomy" id="1157608"/>
    <lineage>
        <taxon>Eukaryota</taxon>
        <taxon>Fungi</taxon>
        <taxon>Dikarya</taxon>
        <taxon>Ascomycota</taxon>
        <taxon>Pezizomycotina</taxon>
        <taxon>Sordariomycetes</taxon>
        <taxon>Sordariomycetidae</taxon>
        <taxon>Sordariales</taxon>
        <taxon>Sordariales incertae sedis</taxon>
        <taxon>Madurella</taxon>
    </lineage>
</organism>
<evidence type="ECO:0000313" key="1">
    <source>
        <dbReference type="EMBL" id="GAB1311443.1"/>
    </source>
</evidence>
<dbReference type="EMBL" id="BAAFSV010000001">
    <property type="protein sequence ID" value="GAB1311443.1"/>
    <property type="molecule type" value="Genomic_DNA"/>
</dbReference>
<dbReference type="Proteomes" id="UP001628179">
    <property type="component" value="Unassembled WGS sequence"/>
</dbReference>
<name>A0ABQ0G109_9PEZI</name>